<keyword evidence="2" id="KW-1185">Reference proteome</keyword>
<evidence type="ECO:0000313" key="2">
    <source>
        <dbReference type="Proteomes" id="UP000246635"/>
    </source>
</evidence>
<dbReference type="PANTHER" id="PTHR34986">
    <property type="entry name" value="EVOLVED BETA-GALACTOSIDASE SUBUNIT BETA"/>
    <property type="match status" value="1"/>
</dbReference>
<dbReference type="OrthoDB" id="9792756at2"/>
<accession>A0A2V2YZB2</accession>
<comment type="caution">
    <text evidence="1">The sequence shown here is derived from an EMBL/GenBank/DDBJ whole genome shotgun (WGS) entry which is preliminary data.</text>
</comment>
<dbReference type="Pfam" id="PF04074">
    <property type="entry name" value="DUF386"/>
    <property type="match status" value="1"/>
</dbReference>
<organism evidence="1 2">
    <name type="scientific">Paenibacillus cellulosilyticus</name>
    <dbReference type="NCBI Taxonomy" id="375489"/>
    <lineage>
        <taxon>Bacteria</taxon>
        <taxon>Bacillati</taxon>
        <taxon>Bacillota</taxon>
        <taxon>Bacilli</taxon>
        <taxon>Bacillales</taxon>
        <taxon>Paenibacillaceae</taxon>
        <taxon>Paenibacillus</taxon>
    </lineage>
</organism>
<dbReference type="InterPro" id="IPR037012">
    <property type="entry name" value="NanQ/TabA/YiaL_sf"/>
</dbReference>
<dbReference type="NCBIfam" id="TIGR00022">
    <property type="entry name" value="YhcH/YjgK/YiaL family protein"/>
    <property type="match status" value="1"/>
</dbReference>
<dbReference type="EMBL" id="QGTQ01000001">
    <property type="protein sequence ID" value="PWW08333.1"/>
    <property type="molecule type" value="Genomic_DNA"/>
</dbReference>
<sequence>MKVIFDKLDNLSNYLPKPLYAQISKCLENINADSVDAKFDIDGENVFLRVMSYNTSLRENCAIEAHNQYIDIQSVLVGSEGIDIFERDRLKVKDEYSLDKDVVFFKTEDACPITRVSVDPGYFALIFPHEAHKPQVAVGDVPQAIKKFVIKVKLGVYEQL</sequence>
<gene>
    <name evidence="1" type="ORF">DFQ01_10154</name>
</gene>
<dbReference type="Proteomes" id="UP000246635">
    <property type="component" value="Unassembled WGS sequence"/>
</dbReference>
<dbReference type="InterPro" id="IPR004375">
    <property type="entry name" value="NanQ/TabA/YiaL"/>
</dbReference>
<evidence type="ECO:0000313" key="1">
    <source>
        <dbReference type="EMBL" id="PWW08333.1"/>
    </source>
</evidence>
<dbReference type="PANTHER" id="PTHR34986:SF1">
    <property type="entry name" value="PROTEIN YIAL"/>
    <property type="match status" value="1"/>
</dbReference>
<reference evidence="1 2" key="1">
    <citation type="submission" date="2018-05" db="EMBL/GenBank/DDBJ databases">
        <title>Genomic Encyclopedia of Type Strains, Phase III (KMG-III): the genomes of soil and plant-associated and newly described type strains.</title>
        <authorList>
            <person name="Whitman W."/>
        </authorList>
    </citation>
    <scope>NUCLEOTIDE SEQUENCE [LARGE SCALE GENOMIC DNA]</scope>
    <source>
        <strain evidence="1 2">CECT 5696</strain>
    </source>
</reference>
<dbReference type="SUPFAM" id="SSF51197">
    <property type="entry name" value="Clavaminate synthase-like"/>
    <property type="match status" value="1"/>
</dbReference>
<dbReference type="AlphaFoldDB" id="A0A2V2YZB2"/>
<name>A0A2V2YZB2_9BACL</name>
<proteinExistence type="predicted"/>
<dbReference type="Gene3D" id="2.60.120.370">
    <property type="entry name" value="YhcH/YjgK/YiaL"/>
    <property type="match status" value="1"/>
</dbReference>
<protein>
    <submittedName>
        <fullName evidence="1">YhcH/YjgK/YiaL family protein</fullName>
    </submittedName>
</protein>
<dbReference type="GO" id="GO:0005829">
    <property type="term" value="C:cytosol"/>
    <property type="evidence" value="ECO:0007669"/>
    <property type="project" value="TreeGrafter"/>
</dbReference>